<evidence type="ECO:0000259" key="1">
    <source>
        <dbReference type="Pfam" id="PF13592"/>
    </source>
</evidence>
<reference evidence="2 3" key="1">
    <citation type="submission" date="2016-08" db="EMBL/GenBank/DDBJ databases">
        <title>Evolution of the type three secretion system and type three effector repertoires in Xanthomonas.</title>
        <authorList>
            <person name="Merda D."/>
            <person name="Briand M."/>
            <person name="Bosis E."/>
            <person name="Rousseau C."/>
            <person name="Portier P."/>
            <person name="Jacques M.-A."/>
            <person name="Fischer-Le Saux M."/>
        </authorList>
    </citation>
    <scope>NUCLEOTIDE SEQUENCE [LARGE SCALE GENOMIC DNA]</scope>
    <source>
        <strain evidence="2 3">CFBP 4691</strain>
    </source>
</reference>
<feature type="domain" description="Winged helix-turn helix" evidence="1">
    <location>
        <begin position="1"/>
        <end position="57"/>
    </location>
</feature>
<dbReference type="EMBL" id="MIGX01000168">
    <property type="protein sequence ID" value="PPT79278.1"/>
    <property type="molecule type" value="Genomic_DNA"/>
</dbReference>
<evidence type="ECO:0000313" key="3">
    <source>
        <dbReference type="Proteomes" id="UP000239898"/>
    </source>
</evidence>
<gene>
    <name evidence="2" type="ORF">XthCFBP4691_18945</name>
</gene>
<keyword evidence="3" id="KW-1185">Reference proteome</keyword>
<sequence length="70" mass="8204">MWTLKRVGVLIDRPYGVRFSQVHVWHCGARWASISQKPERRAIERDEAVVAVWKRKTCPVPKKLCAKAFR</sequence>
<protein>
    <recommendedName>
        <fullName evidence="1">Winged helix-turn helix domain-containing protein</fullName>
    </recommendedName>
</protein>
<dbReference type="AlphaFoldDB" id="A0A2S6ZAH1"/>
<proteinExistence type="predicted"/>
<organism evidence="2 3">
    <name type="scientific">Xanthomonas theicola</name>
    <dbReference type="NCBI Taxonomy" id="56464"/>
    <lineage>
        <taxon>Bacteria</taxon>
        <taxon>Pseudomonadati</taxon>
        <taxon>Pseudomonadota</taxon>
        <taxon>Gammaproteobacteria</taxon>
        <taxon>Lysobacterales</taxon>
        <taxon>Lysobacteraceae</taxon>
        <taxon>Xanthomonas</taxon>
    </lineage>
</organism>
<evidence type="ECO:0000313" key="2">
    <source>
        <dbReference type="EMBL" id="PPT79278.1"/>
    </source>
</evidence>
<dbReference type="Proteomes" id="UP000239898">
    <property type="component" value="Unassembled WGS sequence"/>
</dbReference>
<name>A0A2S6ZAH1_9XANT</name>
<comment type="caution">
    <text evidence="2">The sequence shown here is derived from an EMBL/GenBank/DDBJ whole genome shotgun (WGS) entry which is preliminary data.</text>
</comment>
<accession>A0A2S6ZAH1</accession>
<dbReference type="InterPro" id="IPR025959">
    <property type="entry name" value="Winged_HTH_dom"/>
</dbReference>
<dbReference type="Pfam" id="PF13592">
    <property type="entry name" value="HTH_33"/>
    <property type="match status" value="1"/>
</dbReference>